<name>A0A852V4N4_9BACT</name>
<dbReference type="Gene3D" id="3.20.20.100">
    <property type="entry name" value="NADP-dependent oxidoreductase domain"/>
    <property type="match status" value="1"/>
</dbReference>
<keyword evidence="1" id="KW-0560">Oxidoreductase</keyword>
<dbReference type="SUPFAM" id="SSF51430">
    <property type="entry name" value="NAD(P)-linked oxidoreductase"/>
    <property type="match status" value="1"/>
</dbReference>
<dbReference type="CDD" id="cd19088">
    <property type="entry name" value="AKR_AKR13B1"/>
    <property type="match status" value="1"/>
</dbReference>
<dbReference type="InterPro" id="IPR020471">
    <property type="entry name" value="AKR"/>
</dbReference>
<dbReference type="Proteomes" id="UP000564385">
    <property type="component" value="Unassembled WGS sequence"/>
</dbReference>
<dbReference type="GO" id="GO:0016491">
    <property type="term" value="F:oxidoreductase activity"/>
    <property type="evidence" value="ECO:0007669"/>
    <property type="project" value="UniProtKB-KW"/>
</dbReference>
<organism evidence="3 4">
    <name type="scientific">Tunturiibacter lichenicola</name>
    <dbReference type="NCBI Taxonomy" id="2051959"/>
    <lineage>
        <taxon>Bacteria</taxon>
        <taxon>Pseudomonadati</taxon>
        <taxon>Acidobacteriota</taxon>
        <taxon>Terriglobia</taxon>
        <taxon>Terriglobales</taxon>
        <taxon>Acidobacteriaceae</taxon>
        <taxon>Tunturiibacter</taxon>
    </lineage>
</organism>
<evidence type="ECO:0000313" key="3">
    <source>
        <dbReference type="EMBL" id="NYF88008.1"/>
    </source>
</evidence>
<dbReference type="PANTHER" id="PTHR43625">
    <property type="entry name" value="AFLATOXIN B1 ALDEHYDE REDUCTASE"/>
    <property type="match status" value="1"/>
</dbReference>
<dbReference type="InterPro" id="IPR023210">
    <property type="entry name" value="NADP_OxRdtase_dom"/>
</dbReference>
<protein>
    <submittedName>
        <fullName evidence="3">Aryl-alcohol dehydrogenase-like predicted oxidoreductase</fullName>
    </submittedName>
</protein>
<evidence type="ECO:0000313" key="4">
    <source>
        <dbReference type="Proteomes" id="UP000564385"/>
    </source>
</evidence>
<sequence>MNTNEEQILSAAGAGTFAIGGELTVNRLGYGAMRITGAGVWGSPPDKAASMATLRRAIELGVNLIDTADSYGPGTSEELIAEALYPYPAGLVVATKGGWERPGPGQWTHNASPEHLTEALEGSLKRLRLDRIDIYQLHAPDNAVSFEASVETLARLREQNKIRHVALSNVTREHIERARRIVPIVSVQNRYSFADRESDFIVDYCEQSNIAFLPWAPLGQAKEAHDAIKKVANDLDVTPLQVALAWLLKRSKLILPIPGTSSVKHLEENIAAAGLELSQAAYDKLAAVSHAPASLRG</sequence>
<dbReference type="AlphaFoldDB" id="A0A852V4N4"/>
<dbReference type="EMBL" id="JACCCU010000001">
    <property type="protein sequence ID" value="NYF88008.1"/>
    <property type="molecule type" value="Genomic_DNA"/>
</dbReference>
<evidence type="ECO:0000256" key="1">
    <source>
        <dbReference type="ARBA" id="ARBA00023002"/>
    </source>
</evidence>
<dbReference type="InterPro" id="IPR036812">
    <property type="entry name" value="NAD(P)_OxRdtase_dom_sf"/>
</dbReference>
<gene>
    <name evidence="3" type="ORF">HDF08_000075</name>
</gene>
<comment type="caution">
    <text evidence="3">The sequence shown here is derived from an EMBL/GenBank/DDBJ whole genome shotgun (WGS) entry which is preliminary data.</text>
</comment>
<dbReference type="GO" id="GO:0005737">
    <property type="term" value="C:cytoplasm"/>
    <property type="evidence" value="ECO:0007669"/>
    <property type="project" value="TreeGrafter"/>
</dbReference>
<feature type="domain" description="NADP-dependent oxidoreductase" evidence="2">
    <location>
        <begin position="27"/>
        <end position="288"/>
    </location>
</feature>
<reference evidence="3 4" key="1">
    <citation type="submission" date="2020-07" db="EMBL/GenBank/DDBJ databases">
        <title>Genomic Encyclopedia of Type Strains, Phase IV (KMG-V): Genome sequencing to study the core and pangenomes of soil and plant-associated prokaryotes.</title>
        <authorList>
            <person name="Whitman W."/>
        </authorList>
    </citation>
    <scope>NUCLEOTIDE SEQUENCE [LARGE SCALE GENOMIC DNA]</scope>
    <source>
        <strain evidence="3 4">M8UP22</strain>
    </source>
</reference>
<dbReference type="PANTHER" id="PTHR43625:SF40">
    <property type="entry name" value="ALDO-KETO REDUCTASE YAKC [NADP(+)]"/>
    <property type="match status" value="1"/>
</dbReference>
<proteinExistence type="predicted"/>
<evidence type="ECO:0000259" key="2">
    <source>
        <dbReference type="Pfam" id="PF00248"/>
    </source>
</evidence>
<accession>A0A852V4N4</accession>
<dbReference type="Pfam" id="PF00248">
    <property type="entry name" value="Aldo_ket_red"/>
    <property type="match status" value="1"/>
</dbReference>
<dbReference type="InterPro" id="IPR050791">
    <property type="entry name" value="Aldo-Keto_reductase"/>
</dbReference>
<dbReference type="NCBIfam" id="NF007695">
    <property type="entry name" value="PRK10376.1"/>
    <property type="match status" value="1"/>
</dbReference>
<dbReference type="PRINTS" id="PR00069">
    <property type="entry name" value="ALDKETRDTASE"/>
</dbReference>